<name>A0AA37MEI0_SEGBR</name>
<keyword evidence="1" id="KW-0732">Signal</keyword>
<protein>
    <recommendedName>
        <fullName evidence="4">Lipocalin-like domain-containing protein</fullName>
    </recommendedName>
</protein>
<evidence type="ECO:0000313" key="3">
    <source>
        <dbReference type="Proteomes" id="UP000887043"/>
    </source>
</evidence>
<feature type="signal peptide" evidence="1">
    <location>
        <begin position="1"/>
        <end position="21"/>
    </location>
</feature>
<gene>
    <name evidence="2" type="ORF">PRRU23_21480</name>
</gene>
<dbReference type="AlphaFoldDB" id="A0AA37MEI0"/>
<evidence type="ECO:0000313" key="2">
    <source>
        <dbReference type="EMBL" id="GJG28448.1"/>
    </source>
</evidence>
<organism evidence="2 3">
    <name type="scientific">Segatella bryantii</name>
    <name type="common">Prevotella bryantii</name>
    <dbReference type="NCBI Taxonomy" id="77095"/>
    <lineage>
        <taxon>Bacteria</taxon>
        <taxon>Pseudomonadati</taxon>
        <taxon>Bacteroidota</taxon>
        <taxon>Bacteroidia</taxon>
        <taxon>Bacteroidales</taxon>
        <taxon>Prevotellaceae</taxon>
        <taxon>Segatella</taxon>
    </lineage>
</organism>
<dbReference type="Proteomes" id="UP000887043">
    <property type="component" value="Unassembled WGS sequence"/>
</dbReference>
<evidence type="ECO:0000256" key="1">
    <source>
        <dbReference type="SAM" id="SignalP"/>
    </source>
</evidence>
<dbReference type="RefSeq" id="WP_006283277.1">
    <property type="nucleotide sequence ID" value="NZ_BPTR01000001.1"/>
</dbReference>
<accession>A0AA37MEI0</accession>
<evidence type="ECO:0008006" key="4">
    <source>
        <dbReference type="Google" id="ProtNLM"/>
    </source>
</evidence>
<sequence length="142" mass="15563">MKKLFLLFILCITTIATKAQSGDAKGEWSGQLNVFGQKLTLVFHLNDENCTLDSPDQGIKGVPAKLERTETGIKVSVSSINASYEGINKVDSITGIFKQRGMSFPLTLKPGTMKRKRPQTPVAPFPYQTQEVSFNNGDVIAI</sequence>
<reference evidence="2" key="1">
    <citation type="submission" date="2021-08" db="EMBL/GenBank/DDBJ databases">
        <title>Prevotella lacticifex sp. nov., isolated from rumen of cow.</title>
        <authorList>
            <person name="Shinkai T."/>
            <person name="Ikeyama N."/>
            <person name="Kumagai M."/>
            <person name="Ohmori H."/>
            <person name="Sakamoto M."/>
            <person name="Ohkuma M."/>
            <person name="Mitsumori M."/>
        </authorList>
    </citation>
    <scope>NUCLEOTIDE SEQUENCE</scope>
    <source>
        <strain evidence="2">DSM 11371</strain>
    </source>
</reference>
<proteinExistence type="predicted"/>
<dbReference type="EMBL" id="BPTR01000001">
    <property type="protein sequence ID" value="GJG28448.1"/>
    <property type="molecule type" value="Genomic_DNA"/>
</dbReference>
<comment type="caution">
    <text evidence="2">The sequence shown here is derived from an EMBL/GenBank/DDBJ whole genome shotgun (WGS) entry which is preliminary data.</text>
</comment>
<feature type="chain" id="PRO_5041306543" description="Lipocalin-like domain-containing protein" evidence="1">
    <location>
        <begin position="22"/>
        <end position="142"/>
    </location>
</feature>